<evidence type="ECO:0000313" key="2">
    <source>
        <dbReference type="Proteomes" id="UP000236723"/>
    </source>
</evidence>
<dbReference type="AlphaFoldDB" id="A0A1H6D0U1"/>
<name>A0A1H6D0U1_9ACTN</name>
<dbReference type="Proteomes" id="UP000236723">
    <property type="component" value="Unassembled WGS sequence"/>
</dbReference>
<organism evidence="1 2">
    <name type="scientific">Thermomonospora echinospora</name>
    <dbReference type="NCBI Taxonomy" id="1992"/>
    <lineage>
        <taxon>Bacteria</taxon>
        <taxon>Bacillati</taxon>
        <taxon>Actinomycetota</taxon>
        <taxon>Actinomycetes</taxon>
        <taxon>Streptosporangiales</taxon>
        <taxon>Thermomonosporaceae</taxon>
        <taxon>Thermomonospora</taxon>
    </lineage>
</organism>
<protein>
    <submittedName>
        <fullName evidence="1">Uncharacterized protein</fullName>
    </submittedName>
</protein>
<gene>
    <name evidence="1" type="ORF">SAMN04489712_112124</name>
</gene>
<keyword evidence="2" id="KW-1185">Reference proteome</keyword>
<evidence type="ECO:0000313" key="1">
    <source>
        <dbReference type="EMBL" id="SEG78777.1"/>
    </source>
</evidence>
<dbReference type="RefSeq" id="WP_160147091.1">
    <property type="nucleotide sequence ID" value="NZ_FNVO01000012.1"/>
</dbReference>
<proteinExistence type="predicted"/>
<reference evidence="2" key="1">
    <citation type="submission" date="2016-10" db="EMBL/GenBank/DDBJ databases">
        <authorList>
            <person name="Varghese N."/>
            <person name="Submissions S."/>
        </authorList>
    </citation>
    <scope>NUCLEOTIDE SEQUENCE [LARGE SCALE GENOMIC DNA]</scope>
    <source>
        <strain evidence="2">DSM 43163</strain>
    </source>
</reference>
<sequence>MQVWTAVATGASFLPAAGYNLKAVQETLRLPSITAAAVGRRWDALWT</sequence>
<accession>A0A1H6D0U1</accession>
<dbReference type="EMBL" id="FNVO01000012">
    <property type="protein sequence ID" value="SEG78777.1"/>
    <property type="molecule type" value="Genomic_DNA"/>
</dbReference>